<proteinExistence type="inferred from homology"/>
<name>A0A6A3AFN3_HIBSY</name>
<dbReference type="Gene3D" id="3.30.559.10">
    <property type="entry name" value="Chloramphenicol acetyltransferase-like domain"/>
    <property type="match status" value="2"/>
</dbReference>
<evidence type="ECO:0000313" key="4">
    <source>
        <dbReference type="EMBL" id="KAE8703370.1"/>
    </source>
</evidence>
<evidence type="ECO:0000313" key="5">
    <source>
        <dbReference type="Proteomes" id="UP000436088"/>
    </source>
</evidence>
<sequence length="402" mass="45339">MEVRVSSRETIRPDSNEAHLQKPFNISFLDQLIPPVYVPGILFFNGSTADTTQISSLLKKSLSKTLNQFYPLSGRTIHNLCIDYYEEGVPFIEARVNGCLSDYLEAVELERLNQLLPLEPFRHLSGLHPLLAVQFNVFDCGGIALALCCSHKMVDSSTVSAFLKSWSAFARGTNGEIPRLHLLEASSRFFPTRDWISPDTLSSLKRVWFKEGKYKTRSFVFDANAVKTLMFKAKTKNLEHPSRAETLTAFIWKHAMLASRSTSGIVKPSVIIQAVNMRRKMKQPLPDYSIGNLFWFATTTYNNSADKDTELHELAYIATQSVENFDTEGLQGDEGFKVISEQIKQLSEVSSNENVDLYGFSSWLNSAMHQVDFGWGMPSWLGIPGLVAPALNNFTFRKRGRK</sequence>
<keyword evidence="2" id="KW-0808">Transferase</keyword>
<dbReference type="AlphaFoldDB" id="A0A6A3AFN3"/>
<accession>A0A6A3AFN3</accession>
<dbReference type="GO" id="GO:0016746">
    <property type="term" value="F:acyltransferase activity"/>
    <property type="evidence" value="ECO:0007669"/>
    <property type="project" value="UniProtKB-KW"/>
</dbReference>
<evidence type="ECO:0000256" key="2">
    <source>
        <dbReference type="ARBA" id="ARBA00022679"/>
    </source>
</evidence>
<dbReference type="Pfam" id="PF02458">
    <property type="entry name" value="Transferase"/>
    <property type="match status" value="1"/>
</dbReference>
<dbReference type="EMBL" id="VEPZ02001001">
    <property type="protein sequence ID" value="KAE8703370.1"/>
    <property type="molecule type" value="Genomic_DNA"/>
</dbReference>
<comment type="caution">
    <text evidence="4">The sequence shown here is derived from an EMBL/GenBank/DDBJ whole genome shotgun (WGS) entry which is preliminary data.</text>
</comment>
<keyword evidence="5" id="KW-1185">Reference proteome</keyword>
<gene>
    <name evidence="4" type="ORF">F3Y22_tig00110472pilonHSYRG00439</name>
</gene>
<comment type="similarity">
    <text evidence="1">Belongs to the plant acyltransferase family.</text>
</comment>
<dbReference type="Proteomes" id="UP000436088">
    <property type="component" value="Unassembled WGS sequence"/>
</dbReference>
<evidence type="ECO:0000256" key="3">
    <source>
        <dbReference type="ARBA" id="ARBA00023315"/>
    </source>
</evidence>
<reference evidence="4" key="1">
    <citation type="submission" date="2019-09" db="EMBL/GenBank/DDBJ databases">
        <title>Draft genome information of white flower Hibiscus syriacus.</title>
        <authorList>
            <person name="Kim Y.-M."/>
        </authorList>
    </citation>
    <scope>NUCLEOTIDE SEQUENCE [LARGE SCALE GENOMIC DNA]</scope>
    <source>
        <strain evidence="4">YM2019G1</strain>
    </source>
</reference>
<dbReference type="PANTHER" id="PTHR31623">
    <property type="entry name" value="F21J9.9"/>
    <property type="match status" value="1"/>
</dbReference>
<dbReference type="GO" id="GO:0016301">
    <property type="term" value="F:kinase activity"/>
    <property type="evidence" value="ECO:0007669"/>
    <property type="project" value="UniProtKB-KW"/>
</dbReference>
<evidence type="ECO:0000256" key="1">
    <source>
        <dbReference type="ARBA" id="ARBA00009861"/>
    </source>
</evidence>
<dbReference type="PANTHER" id="PTHR31623:SF36">
    <property type="entry name" value="STEMMADENINE O-ACETYLTRANSFERASE-LIKE"/>
    <property type="match status" value="1"/>
</dbReference>
<organism evidence="4 5">
    <name type="scientific">Hibiscus syriacus</name>
    <name type="common">Rose of Sharon</name>
    <dbReference type="NCBI Taxonomy" id="106335"/>
    <lineage>
        <taxon>Eukaryota</taxon>
        <taxon>Viridiplantae</taxon>
        <taxon>Streptophyta</taxon>
        <taxon>Embryophyta</taxon>
        <taxon>Tracheophyta</taxon>
        <taxon>Spermatophyta</taxon>
        <taxon>Magnoliopsida</taxon>
        <taxon>eudicotyledons</taxon>
        <taxon>Gunneridae</taxon>
        <taxon>Pentapetalae</taxon>
        <taxon>rosids</taxon>
        <taxon>malvids</taxon>
        <taxon>Malvales</taxon>
        <taxon>Malvaceae</taxon>
        <taxon>Malvoideae</taxon>
        <taxon>Hibiscus</taxon>
    </lineage>
</organism>
<keyword evidence="3" id="KW-0012">Acyltransferase</keyword>
<protein>
    <submittedName>
        <fullName evidence="4">Cysteine-rich RLK (RECEPTOR-like protein kinase) 8</fullName>
    </submittedName>
</protein>
<dbReference type="InterPro" id="IPR023213">
    <property type="entry name" value="CAT-like_dom_sf"/>
</dbReference>